<dbReference type="Pfam" id="PF00106">
    <property type="entry name" value="adh_short"/>
    <property type="match status" value="1"/>
</dbReference>
<dbReference type="EMBL" id="CATNWA010014107">
    <property type="protein sequence ID" value="CAI9567579.1"/>
    <property type="molecule type" value="Genomic_DNA"/>
</dbReference>
<evidence type="ECO:0000313" key="3">
    <source>
        <dbReference type="EMBL" id="CAI9567579.1"/>
    </source>
</evidence>
<proteinExistence type="inferred from homology"/>
<protein>
    <submittedName>
        <fullName evidence="3">Uncharacterized protein</fullName>
    </submittedName>
</protein>
<keyword evidence="4" id="KW-1185">Reference proteome</keyword>
<dbReference type="InterPro" id="IPR036291">
    <property type="entry name" value="NAD(P)-bd_dom_sf"/>
</dbReference>
<accession>A0ABN9D4Y4</accession>
<comment type="similarity">
    <text evidence="1">Belongs to the short-chain dehydrogenases/reductases (SDR) family.</text>
</comment>
<dbReference type="SUPFAM" id="SSF51735">
    <property type="entry name" value="NAD(P)-binding Rossmann-fold domains"/>
    <property type="match status" value="1"/>
</dbReference>
<gene>
    <name evidence="3" type="ORF">SPARVUS_LOCUS6554747</name>
</gene>
<dbReference type="PANTHER" id="PTHR24322">
    <property type="entry name" value="PKSB"/>
    <property type="match status" value="1"/>
</dbReference>
<evidence type="ECO:0000256" key="1">
    <source>
        <dbReference type="ARBA" id="ARBA00006484"/>
    </source>
</evidence>
<name>A0ABN9D4Y4_9NEOB</name>
<dbReference type="InterPro" id="IPR002347">
    <property type="entry name" value="SDR_fam"/>
</dbReference>
<dbReference type="Gene3D" id="3.40.50.720">
    <property type="entry name" value="NAD(P)-binding Rossmann-like Domain"/>
    <property type="match status" value="1"/>
</dbReference>
<dbReference type="PANTHER" id="PTHR24322:SF736">
    <property type="entry name" value="RETINOL DEHYDROGENASE 10"/>
    <property type="match status" value="1"/>
</dbReference>
<dbReference type="PRINTS" id="PR00081">
    <property type="entry name" value="GDHRDH"/>
</dbReference>
<sequence>MARRVQREVGDVTILVNNGSIEAGERFLQCEDDVIERRMRMNCHAHFWMLKCFLPRMMEKNEGHIVTVSSHLGLVAAPYQEDFCASQFAAVGLHESLSHALKSKNIDGVKTTLICPYLTTHTSTDIPSIRPELEAFLSPASQERYIKNAVRGILNGQNMVCTPRILYFAALLKQ</sequence>
<keyword evidence="2" id="KW-0560">Oxidoreductase</keyword>
<dbReference type="Proteomes" id="UP001162483">
    <property type="component" value="Unassembled WGS sequence"/>
</dbReference>
<evidence type="ECO:0000313" key="4">
    <source>
        <dbReference type="Proteomes" id="UP001162483"/>
    </source>
</evidence>
<reference evidence="3" key="1">
    <citation type="submission" date="2023-05" db="EMBL/GenBank/DDBJ databases">
        <authorList>
            <person name="Stuckert A."/>
        </authorList>
    </citation>
    <scope>NUCLEOTIDE SEQUENCE</scope>
</reference>
<comment type="caution">
    <text evidence="3">The sequence shown here is derived from an EMBL/GenBank/DDBJ whole genome shotgun (WGS) entry which is preliminary data.</text>
</comment>
<organism evidence="3 4">
    <name type="scientific">Staurois parvus</name>
    <dbReference type="NCBI Taxonomy" id="386267"/>
    <lineage>
        <taxon>Eukaryota</taxon>
        <taxon>Metazoa</taxon>
        <taxon>Chordata</taxon>
        <taxon>Craniata</taxon>
        <taxon>Vertebrata</taxon>
        <taxon>Euteleostomi</taxon>
        <taxon>Amphibia</taxon>
        <taxon>Batrachia</taxon>
        <taxon>Anura</taxon>
        <taxon>Neobatrachia</taxon>
        <taxon>Ranoidea</taxon>
        <taxon>Ranidae</taxon>
        <taxon>Staurois</taxon>
    </lineage>
</organism>
<evidence type="ECO:0000256" key="2">
    <source>
        <dbReference type="ARBA" id="ARBA00023002"/>
    </source>
</evidence>